<organism evidence="8 9">
    <name type="scientific">Micromonospora radicis</name>
    <dbReference type="NCBI Taxonomy" id="1894971"/>
    <lineage>
        <taxon>Bacteria</taxon>
        <taxon>Bacillati</taxon>
        <taxon>Actinomycetota</taxon>
        <taxon>Actinomycetes</taxon>
        <taxon>Micromonosporales</taxon>
        <taxon>Micromonosporaceae</taxon>
        <taxon>Micromonospora</taxon>
    </lineage>
</organism>
<feature type="transmembrane region" description="Helical" evidence="6">
    <location>
        <begin position="239"/>
        <end position="265"/>
    </location>
</feature>
<evidence type="ECO:0000256" key="1">
    <source>
        <dbReference type="ARBA" id="ARBA00004651"/>
    </source>
</evidence>
<feature type="transmembrane region" description="Helical" evidence="6">
    <location>
        <begin position="349"/>
        <end position="370"/>
    </location>
</feature>
<feature type="domain" description="ABC3 transporter permease C-terminal" evidence="7">
    <location>
        <begin position="353"/>
        <end position="434"/>
    </location>
</feature>
<gene>
    <name evidence="8" type="ORF">D2L64_10325</name>
</gene>
<feature type="transmembrane region" description="Helical" evidence="6">
    <location>
        <begin position="296"/>
        <end position="318"/>
    </location>
</feature>
<feature type="transmembrane region" description="Helical" evidence="6">
    <location>
        <begin position="470"/>
        <end position="495"/>
    </location>
</feature>
<comment type="caution">
    <text evidence="8">The sequence shown here is derived from an EMBL/GenBank/DDBJ whole genome shotgun (WGS) entry which is preliminary data.</text>
</comment>
<accession>A0A418MVY3</accession>
<evidence type="ECO:0000313" key="8">
    <source>
        <dbReference type="EMBL" id="RIV38831.1"/>
    </source>
</evidence>
<dbReference type="Pfam" id="PF02687">
    <property type="entry name" value="FtsX"/>
    <property type="match status" value="2"/>
</dbReference>
<dbReference type="AlphaFoldDB" id="A0A418MVY3"/>
<evidence type="ECO:0000256" key="5">
    <source>
        <dbReference type="ARBA" id="ARBA00023136"/>
    </source>
</evidence>
<feature type="transmembrane region" description="Helical" evidence="6">
    <location>
        <begin position="160"/>
        <end position="186"/>
    </location>
</feature>
<keyword evidence="9" id="KW-1185">Reference proteome</keyword>
<feature type="transmembrane region" description="Helical" evidence="6">
    <location>
        <begin position="115"/>
        <end position="140"/>
    </location>
</feature>
<keyword evidence="3 6" id="KW-0812">Transmembrane</keyword>
<keyword evidence="5 6" id="KW-0472">Membrane</keyword>
<evidence type="ECO:0000313" key="9">
    <source>
        <dbReference type="Proteomes" id="UP000283832"/>
    </source>
</evidence>
<dbReference type="GO" id="GO:0005886">
    <property type="term" value="C:plasma membrane"/>
    <property type="evidence" value="ECO:0007669"/>
    <property type="project" value="UniProtKB-SubCell"/>
</dbReference>
<evidence type="ECO:0000256" key="4">
    <source>
        <dbReference type="ARBA" id="ARBA00022989"/>
    </source>
</evidence>
<protein>
    <submittedName>
        <fullName evidence="8">ABC transporter permease</fullName>
    </submittedName>
</protein>
<feature type="transmembrane region" description="Helical" evidence="6">
    <location>
        <begin position="397"/>
        <end position="419"/>
    </location>
</feature>
<dbReference type="InterPro" id="IPR003838">
    <property type="entry name" value="ABC3_permease_C"/>
</dbReference>
<evidence type="ECO:0000256" key="6">
    <source>
        <dbReference type="SAM" id="Phobius"/>
    </source>
</evidence>
<dbReference type="Proteomes" id="UP000283832">
    <property type="component" value="Unassembled WGS sequence"/>
</dbReference>
<keyword evidence="2" id="KW-1003">Cell membrane</keyword>
<evidence type="ECO:0000256" key="3">
    <source>
        <dbReference type="ARBA" id="ARBA00022692"/>
    </source>
</evidence>
<evidence type="ECO:0000256" key="2">
    <source>
        <dbReference type="ARBA" id="ARBA00022475"/>
    </source>
</evidence>
<dbReference type="RefSeq" id="WP_119574825.1">
    <property type="nucleotide sequence ID" value="NZ_QXEC01000008.1"/>
</dbReference>
<feature type="domain" description="ABC3 transporter permease C-terminal" evidence="7">
    <location>
        <begin position="76"/>
        <end position="192"/>
    </location>
</feature>
<proteinExistence type="predicted"/>
<dbReference type="OrthoDB" id="5145974at2"/>
<feature type="transmembrane region" description="Helical" evidence="6">
    <location>
        <begin position="73"/>
        <end position="94"/>
    </location>
</feature>
<dbReference type="EMBL" id="QXEC01000008">
    <property type="protein sequence ID" value="RIV38831.1"/>
    <property type="molecule type" value="Genomic_DNA"/>
</dbReference>
<keyword evidence="4 6" id="KW-1133">Transmembrane helix</keyword>
<name>A0A418MVY3_9ACTN</name>
<feature type="transmembrane region" description="Helical" evidence="6">
    <location>
        <begin position="21"/>
        <end position="44"/>
    </location>
</feature>
<sequence>MSPGTLTRLALAGNRTDAARVALTALSAALATLAGLAALTVLAIQKPPGDAHQQSEQYVNALLREPGLRGGTAFALLLLAIPVLALAGQSARLGAPARDRRLAALRLAGATPGQVTRIVMLETGLASLVGTLVGLAVYLVGRELLHRPDANGQLALPTDVLPPVPAMAAVVLGLPLVAALATAVLLRRVAATPLGVFRRAARSGSPRPWPALLIGFGVLAAAMIEPIQRAFRDARLDWLAVVVLIGLFSAVMGVILGAGWLSYLAGRVLHRFAGRPAALLAGCRLADDPWASSRTFAALLAVVVVGGGAAAFRAYFLLNEQLQREQNRQAGYDDEAGLYGSFYLDTMDLIDLAIAVAVSIAAAGLLVTLVEGIVSRRRAYAALVAIGVPRATIGTSILWQMLAPVVPAVLVALGVGYAIGRLLTGEAVRGGYTQEVCQATVELCENPATRAEYTELVEVGRVVHTPDVPVVQLAMVGGGAVAAVLLTVGLGVLFLRSNTALEELRVG</sequence>
<comment type="subcellular location">
    <subcellularLocation>
        <location evidence="1">Cell membrane</location>
        <topology evidence="1">Multi-pass membrane protein</topology>
    </subcellularLocation>
</comment>
<evidence type="ECO:0000259" key="7">
    <source>
        <dbReference type="Pfam" id="PF02687"/>
    </source>
</evidence>
<feature type="transmembrane region" description="Helical" evidence="6">
    <location>
        <begin position="207"/>
        <end position="227"/>
    </location>
</feature>
<reference evidence="8 9" key="1">
    <citation type="submission" date="2018-08" db="EMBL/GenBank/DDBJ databases">
        <title>Jishengella sp. nov., isolated from a root of Azadirachta indica A. Juss. var. siamensis Valenton.</title>
        <authorList>
            <person name="Kuncharoen N."/>
            <person name="Tanasupawat S."/>
            <person name="Kudo T."/>
            <person name="Ohkuma M."/>
        </authorList>
    </citation>
    <scope>NUCLEOTIDE SEQUENCE [LARGE SCALE GENOMIC DNA]</scope>
    <source>
        <strain evidence="8 9">AZ1-13</strain>
    </source>
</reference>